<protein>
    <submittedName>
        <fullName evidence="1">Uncharacterized protein</fullName>
    </submittedName>
</protein>
<name>A0A8X6PB74_NEPPI</name>
<dbReference type="OrthoDB" id="6437361at2759"/>
<proteinExistence type="predicted"/>
<dbReference type="EMBL" id="BMAW01017792">
    <property type="protein sequence ID" value="GFT55584.1"/>
    <property type="molecule type" value="Genomic_DNA"/>
</dbReference>
<evidence type="ECO:0000313" key="1">
    <source>
        <dbReference type="EMBL" id="GFT55584.1"/>
    </source>
</evidence>
<comment type="caution">
    <text evidence="1">The sequence shown here is derived from an EMBL/GenBank/DDBJ whole genome shotgun (WGS) entry which is preliminary data.</text>
</comment>
<evidence type="ECO:0000313" key="2">
    <source>
        <dbReference type="Proteomes" id="UP000887013"/>
    </source>
</evidence>
<dbReference type="Proteomes" id="UP000887013">
    <property type="component" value="Unassembled WGS sequence"/>
</dbReference>
<keyword evidence="2" id="KW-1185">Reference proteome</keyword>
<reference evidence="1" key="1">
    <citation type="submission" date="2020-08" db="EMBL/GenBank/DDBJ databases">
        <title>Multicomponent nature underlies the extraordinary mechanical properties of spider dragline silk.</title>
        <authorList>
            <person name="Kono N."/>
            <person name="Nakamura H."/>
            <person name="Mori M."/>
            <person name="Yoshida Y."/>
            <person name="Ohtoshi R."/>
            <person name="Malay A.D."/>
            <person name="Moran D.A.P."/>
            <person name="Tomita M."/>
            <person name="Numata K."/>
            <person name="Arakawa K."/>
        </authorList>
    </citation>
    <scope>NUCLEOTIDE SEQUENCE</scope>
</reference>
<sequence length="154" mass="17503">MLALPKKTYSSILAPFLGKKLNEPPRKTSCCSDIITAENCNSSDVRKLFRAQVNHRKEKIGIQHVKEISDNRILVNCASEEDRDKLMTVIEANPKFLKPTVPKRKFPTMMIRNVPNDVAHSKLQNDSFELKILSSDRDCDCSAEANIFNTKRVN</sequence>
<accession>A0A8X6PB74</accession>
<gene>
    <name evidence="1" type="ORF">NPIL_527751</name>
</gene>
<dbReference type="AlphaFoldDB" id="A0A8X6PB74"/>
<organism evidence="1 2">
    <name type="scientific">Nephila pilipes</name>
    <name type="common">Giant wood spider</name>
    <name type="synonym">Nephila maculata</name>
    <dbReference type="NCBI Taxonomy" id="299642"/>
    <lineage>
        <taxon>Eukaryota</taxon>
        <taxon>Metazoa</taxon>
        <taxon>Ecdysozoa</taxon>
        <taxon>Arthropoda</taxon>
        <taxon>Chelicerata</taxon>
        <taxon>Arachnida</taxon>
        <taxon>Araneae</taxon>
        <taxon>Araneomorphae</taxon>
        <taxon>Entelegynae</taxon>
        <taxon>Araneoidea</taxon>
        <taxon>Nephilidae</taxon>
        <taxon>Nephila</taxon>
    </lineage>
</organism>